<keyword evidence="1" id="KW-1133">Transmembrane helix</keyword>
<reference evidence="2 3" key="1">
    <citation type="submission" date="2016-06" db="EMBL/GenBank/DDBJ databases">
        <authorList>
            <person name="Kjaerup R.B."/>
            <person name="Dalgaard T.S."/>
            <person name="Juul-Madsen H.R."/>
        </authorList>
    </citation>
    <scope>NUCLEOTIDE SEQUENCE [LARGE SCALE GENOMIC DNA]</scope>
    <source>
        <strain evidence="2 3">DSM 43821</strain>
    </source>
</reference>
<evidence type="ECO:0000313" key="2">
    <source>
        <dbReference type="EMBL" id="SCE85714.1"/>
    </source>
</evidence>
<organism evidence="2 3">
    <name type="scientific">Micromonospora purpureochromogenes</name>
    <dbReference type="NCBI Taxonomy" id="47872"/>
    <lineage>
        <taxon>Bacteria</taxon>
        <taxon>Bacillati</taxon>
        <taxon>Actinomycetota</taxon>
        <taxon>Actinomycetes</taxon>
        <taxon>Micromonosporales</taxon>
        <taxon>Micromonosporaceae</taxon>
        <taxon>Micromonospora</taxon>
    </lineage>
</organism>
<dbReference type="Gene3D" id="2.60.120.560">
    <property type="entry name" value="Exo-inulinase, domain 1"/>
    <property type="match status" value="1"/>
</dbReference>
<dbReference type="AlphaFoldDB" id="A0A1C4VNX1"/>
<keyword evidence="1" id="KW-0472">Membrane</keyword>
<keyword evidence="1" id="KW-0812">Transmembrane</keyword>
<sequence>MSTLSRPPAVRTAPRSRRWWLALAAGAVVVLLVAAGVALLLTRTRGPADFAPSFSGPDGLVTNEYAYRHPDRPGVHRSDDWQVTSGSLYRRGGVAWTGTPDAAAPGVDSSTGTGSSVFRMTSRRHDFENVRVSLRLRNLGLTDAGREAASETDGVHLFLRWKDETELYVVSLNRRDDRIVIKKKLSGGDVNGGTYVTMGQAPYQVRTGAWQSFEVAIATTPSGGVGIDVRQDDRMLVAATDKGDSGSPITGAGAIGLRGDNCEFEFDQVRVVTE</sequence>
<evidence type="ECO:0000256" key="1">
    <source>
        <dbReference type="SAM" id="Phobius"/>
    </source>
</evidence>
<dbReference type="Proteomes" id="UP000198228">
    <property type="component" value="Chromosome I"/>
</dbReference>
<dbReference type="EMBL" id="LT607410">
    <property type="protein sequence ID" value="SCE85714.1"/>
    <property type="molecule type" value="Genomic_DNA"/>
</dbReference>
<evidence type="ECO:0008006" key="4">
    <source>
        <dbReference type="Google" id="ProtNLM"/>
    </source>
</evidence>
<name>A0A1C4VNX1_9ACTN</name>
<proteinExistence type="predicted"/>
<evidence type="ECO:0000313" key="3">
    <source>
        <dbReference type="Proteomes" id="UP000198228"/>
    </source>
</evidence>
<accession>A0A1C4VNX1</accession>
<dbReference type="RefSeq" id="WP_088960228.1">
    <property type="nucleotide sequence ID" value="NZ_LT607410.1"/>
</dbReference>
<protein>
    <recommendedName>
        <fullName evidence="4">3-keto-disaccharide hydrolase domain-containing protein</fullName>
    </recommendedName>
</protein>
<feature type="transmembrane region" description="Helical" evidence="1">
    <location>
        <begin position="20"/>
        <end position="41"/>
    </location>
</feature>
<gene>
    <name evidence="2" type="ORF">GA0074696_1262</name>
</gene>